<keyword evidence="5 12" id="KW-0812">Transmembrane</keyword>
<evidence type="ECO:0000256" key="5">
    <source>
        <dbReference type="ARBA" id="ARBA00022692"/>
    </source>
</evidence>
<dbReference type="Pfam" id="PF03402">
    <property type="entry name" value="V1R"/>
    <property type="match status" value="1"/>
</dbReference>
<name>A0A6P3FYZ0_OCTDE</name>
<dbReference type="RefSeq" id="XP_004648557.2">
    <property type="nucleotide sequence ID" value="XM_004648500.2"/>
</dbReference>
<evidence type="ECO:0000259" key="13">
    <source>
        <dbReference type="PROSITE" id="PS50262"/>
    </source>
</evidence>
<evidence type="ECO:0000256" key="11">
    <source>
        <dbReference type="ARBA" id="ARBA00023224"/>
    </source>
</evidence>
<evidence type="ECO:0000256" key="9">
    <source>
        <dbReference type="ARBA" id="ARBA00023157"/>
    </source>
</evidence>
<keyword evidence="8 12" id="KW-0472">Membrane</keyword>
<evidence type="ECO:0000256" key="8">
    <source>
        <dbReference type="ARBA" id="ARBA00023136"/>
    </source>
</evidence>
<keyword evidence="3 12" id="KW-1003">Cell membrane</keyword>
<dbReference type="GeneID" id="101560612"/>
<evidence type="ECO:0000256" key="7">
    <source>
        <dbReference type="ARBA" id="ARBA00023040"/>
    </source>
</evidence>
<dbReference type="InParanoid" id="A0A6P3FYZ0"/>
<feature type="transmembrane region" description="Helical" evidence="12">
    <location>
        <begin position="237"/>
        <end position="254"/>
    </location>
</feature>
<comment type="similarity">
    <text evidence="2 12">Belongs to the G-protein coupled receptor 1 family.</text>
</comment>
<evidence type="ECO:0000256" key="12">
    <source>
        <dbReference type="RuleBase" id="RU364061"/>
    </source>
</evidence>
<keyword evidence="7 12" id="KW-0297">G-protein coupled receptor</keyword>
<dbReference type="Proteomes" id="UP000515203">
    <property type="component" value="Unplaced"/>
</dbReference>
<evidence type="ECO:0000256" key="1">
    <source>
        <dbReference type="ARBA" id="ARBA00004651"/>
    </source>
</evidence>
<dbReference type="PROSITE" id="PS50262">
    <property type="entry name" value="G_PROTEIN_RECEP_F1_2"/>
    <property type="match status" value="1"/>
</dbReference>
<dbReference type="InterPro" id="IPR004072">
    <property type="entry name" value="Vmron_rcpt_1"/>
</dbReference>
<reference evidence="15" key="1">
    <citation type="submission" date="2025-08" db="UniProtKB">
        <authorList>
            <consortium name="RefSeq"/>
        </authorList>
    </citation>
    <scope>IDENTIFICATION</scope>
</reference>
<organism evidence="14 15">
    <name type="scientific">Octodon degus</name>
    <name type="common">Degu</name>
    <name type="synonym">Sciurus degus</name>
    <dbReference type="NCBI Taxonomy" id="10160"/>
    <lineage>
        <taxon>Eukaryota</taxon>
        <taxon>Metazoa</taxon>
        <taxon>Chordata</taxon>
        <taxon>Craniata</taxon>
        <taxon>Vertebrata</taxon>
        <taxon>Euteleostomi</taxon>
        <taxon>Mammalia</taxon>
        <taxon>Eutheria</taxon>
        <taxon>Euarchontoglires</taxon>
        <taxon>Glires</taxon>
        <taxon>Rodentia</taxon>
        <taxon>Hystricomorpha</taxon>
        <taxon>Octodontidae</taxon>
        <taxon>Octodon</taxon>
    </lineage>
</organism>
<keyword evidence="9" id="KW-1015">Disulfide bond</keyword>
<dbReference type="GO" id="GO:0019236">
    <property type="term" value="P:response to pheromone"/>
    <property type="evidence" value="ECO:0007669"/>
    <property type="project" value="UniProtKB-KW"/>
</dbReference>
<dbReference type="PRINTS" id="PR01534">
    <property type="entry name" value="VOMERONASL1R"/>
</dbReference>
<keyword evidence="4 12" id="KW-0589">Pheromone response</keyword>
<dbReference type="FunFam" id="1.20.1070.10:FF:000051">
    <property type="entry name" value="Vomeronasal type-1 receptor"/>
    <property type="match status" value="1"/>
</dbReference>
<feature type="transmembrane region" description="Helical" evidence="12">
    <location>
        <begin position="53"/>
        <end position="72"/>
    </location>
</feature>
<keyword evidence="10 12" id="KW-0675">Receptor</keyword>
<feature type="transmembrane region" description="Helical" evidence="12">
    <location>
        <begin position="134"/>
        <end position="157"/>
    </location>
</feature>
<dbReference type="Gene3D" id="1.20.1070.10">
    <property type="entry name" value="Rhodopsin 7-helix transmembrane proteins"/>
    <property type="match status" value="1"/>
</dbReference>
<evidence type="ECO:0000313" key="14">
    <source>
        <dbReference type="Proteomes" id="UP000515203"/>
    </source>
</evidence>
<evidence type="ECO:0000256" key="6">
    <source>
        <dbReference type="ARBA" id="ARBA00022989"/>
    </source>
</evidence>
<dbReference type="SUPFAM" id="SSF81321">
    <property type="entry name" value="Family A G protein-coupled receptor-like"/>
    <property type="match status" value="1"/>
</dbReference>
<keyword evidence="6 12" id="KW-1133">Transmembrane helix</keyword>
<dbReference type="PANTHER" id="PTHR24062">
    <property type="entry name" value="VOMERONASAL TYPE-1 RECEPTOR"/>
    <property type="match status" value="1"/>
</dbReference>
<dbReference type="OrthoDB" id="9606139at2759"/>
<proteinExistence type="inferred from homology"/>
<dbReference type="GO" id="GO:0007606">
    <property type="term" value="P:sensory perception of chemical stimulus"/>
    <property type="evidence" value="ECO:0007669"/>
    <property type="project" value="UniProtKB-ARBA"/>
</dbReference>
<feature type="domain" description="G-protein coupled receptors family 1 profile" evidence="13">
    <location>
        <begin position="28"/>
        <end position="252"/>
    </location>
</feature>
<dbReference type="AlphaFoldDB" id="A0A6P3FYZ0"/>
<dbReference type="GO" id="GO:0016503">
    <property type="term" value="F:pheromone receptor activity"/>
    <property type="evidence" value="ECO:0007669"/>
    <property type="project" value="InterPro"/>
</dbReference>
<comment type="subcellular location">
    <subcellularLocation>
        <location evidence="1 12">Cell membrane</location>
        <topology evidence="1 12">Multi-pass membrane protein</topology>
    </subcellularLocation>
</comment>
<dbReference type="InterPro" id="IPR017452">
    <property type="entry name" value="GPCR_Rhodpsn_7TM"/>
</dbReference>
<evidence type="ECO:0000313" key="15">
    <source>
        <dbReference type="RefSeq" id="XP_004648557.2"/>
    </source>
</evidence>
<sequence>MKMNKNRFSSFIYVKHIAVFEISIGIIANIVLLLFQVLTFLLERKVKPTDLTIGHLAFIHLVMLLTVTFIAIDDFGYQVLGDYITCTSVIYLNRLTRELSISNTCLLSVLQAITLSPRSSCLAKFKQKSLHQNLLCFLFLWVFNSINSTRILISTVATPNVTSPSFMFLTKSCSLFPIRSFLKYIFLSLVAFNYMTCIGLISLSSGYMVILLCRHKRQSQHLHRTSLSPKVSPEQRATKTILLLMSFFIIFYSLDCIIRPTSSIVWSNDPIHNWVLMLVGNSYATISSLLLTSSERRMTKCFIFVLRRDGK</sequence>
<evidence type="ECO:0000256" key="10">
    <source>
        <dbReference type="ARBA" id="ARBA00023170"/>
    </source>
</evidence>
<evidence type="ECO:0000256" key="2">
    <source>
        <dbReference type="ARBA" id="ARBA00010663"/>
    </source>
</evidence>
<keyword evidence="11 12" id="KW-0807">Transducer</keyword>
<dbReference type="CDD" id="cd13949">
    <property type="entry name" value="7tm_V1R_pheromone"/>
    <property type="match status" value="1"/>
</dbReference>
<protein>
    <recommendedName>
        <fullName evidence="12">Vomeronasal type-1 receptor</fullName>
    </recommendedName>
</protein>
<accession>A0A6P3FYZ0</accession>
<feature type="transmembrane region" description="Helical" evidence="12">
    <location>
        <begin position="274"/>
        <end position="292"/>
    </location>
</feature>
<gene>
    <name evidence="15" type="primary">LOC101560612</name>
</gene>
<evidence type="ECO:0000256" key="4">
    <source>
        <dbReference type="ARBA" id="ARBA00022507"/>
    </source>
</evidence>
<dbReference type="GO" id="GO:0005886">
    <property type="term" value="C:plasma membrane"/>
    <property type="evidence" value="ECO:0007669"/>
    <property type="project" value="UniProtKB-SubCell"/>
</dbReference>
<keyword evidence="14" id="KW-1185">Reference proteome</keyword>
<feature type="transmembrane region" description="Helical" evidence="12">
    <location>
        <begin position="184"/>
        <end position="213"/>
    </location>
</feature>
<evidence type="ECO:0000256" key="3">
    <source>
        <dbReference type="ARBA" id="ARBA00022475"/>
    </source>
</evidence>
<feature type="transmembrane region" description="Helical" evidence="12">
    <location>
        <begin position="12"/>
        <end position="41"/>
    </location>
</feature>